<accession>A0AA42DMX3</accession>
<gene>
    <name evidence="1" type="ORF">PBV87_09625</name>
</gene>
<reference evidence="1" key="1">
    <citation type="journal article" date="2023" name="Int. J. Syst. Evol. Microbiol.">
        <title>&lt;i&gt;Holtiella tumoricola&lt;/i&gt; gen. nov. sp. nov., isolated from a human clinical sample.</title>
        <authorList>
            <person name="Allen-Vercoe E."/>
            <person name="Daigneault M.C."/>
            <person name="Vancuren S.J."/>
            <person name="Cochrane K."/>
            <person name="O'Neal L.L."/>
            <person name="Sankaranarayanan K."/>
            <person name="Lawson P.A."/>
        </authorList>
    </citation>
    <scope>NUCLEOTIDE SEQUENCE</scope>
    <source>
        <strain evidence="1">CC70A</strain>
    </source>
</reference>
<evidence type="ECO:0000313" key="2">
    <source>
        <dbReference type="Proteomes" id="UP001169242"/>
    </source>
</evidence>
<sequence>MNLYDQLLQLQVIEHAFSEWQTYRSQITKFIIEHTKPGQSLAICGAGRCNDLDLVLLKEHFQHITLLDKDENSMLEAKKQYGLETESYVDTLKIDFVGISDTTYRQYADTLIAEAKKYGKATNVHHLAEVVLKLLLQLEPQLANLSSPLETGQYDVVVAVGVHSQLLNMLEWIWGIILETLELDEPLVRKKIGEMNTLAVEKLNDLLFAMTKSCLIIGIEQKRVDRVGSIQGAMQCMQDIQHYQEAGVLELVQDIVLEWPFDLSTQKVYEMGIQILKKV</sequence>
<dbReference type="EMBL" id="JAQIFT010000040">
    <property type="protein sequence ID" value="MDA3731736.1"/>
    <property type="molecule type" value="Genomic_DNA"/>
</dbReference>
<dbReference type="AlphaFoldDB" id="A0AA42DMX3"/>
<dbReference type="RefSeq" id="WP_053983529.1">
    <property type="nucleotide sequence ID" value="NZ_JAQIFT010000040.1"/>
</dbReference>
<keyword evidence="2" id="KW-1185">Reference proteome</keyword>
<proteinExistence type="predicted"/>
<comment type="caution">
    <text evidence="1">The sequence shown here is derived from an EMBL/GenBank/DDBJ whole genome shotgun (WGS) entry which is preliminary data.</text>
</comment>
<protein>
    <submittedName>
        <fullName evidence="1">Uncharacterized protein</fullName>
    </submittedName>
</protein>
<evidence type="ECO:0000313" key="1">
    <source>
        <dbReference type="EMBL" id="MDA3731736.1"/>
    </source>
</evidence>
<dbReference type="Proteomes" id="UP001169242">
    <property type="component" value="Unassembled WGS sequence"/>
</dbReference>
<name>A0AA42DMX3_9FIRM</name>
<organism evidence="1 2">
    <name type="scientific">Holtiella tumoricola</name>
    <dbReference type="NCBI Taxonomy" id="3018743"/>
    <lineage>
        <taxon>Bacteria</taxon>
        <taxon>Bacillati</taxon>
        <taxon>Bacillota</taxon>
        <taxon>Clostridia</taxon>
        <taxon>Lachnospirales</taxon>
        <taxon>Cellulosilyticaceae</taxon>
        <taxon>Holtiella</taxon>
    </lineage>
</organism>